<keyword evidence="1" id="KW-0175">Coiled coil</keyword>
<protein>
    <submittedName>
        <fullName evidence="2">Uncharacterized protein</fullName>
    </submittedName>
</protein>
<proteinExistence type="predicted"/>
<gene>
    <name evidence="2" type="ORF">NDU88_005578</name>
</gene>
<comment type="caution">
    <text evidence="2">The sequence shown here is derived from an EMBL/GenBank/DDBJ whole genome shotgun (WGS) entry which is preliminary data.</text>
</comment>
<sequence length="143" mass="16318">MHMRIRLLERQQTHIDKAECQISDIENTADQQGKSLKNLKVDLETMKAINEDLGARSHRSNLRIIEISKSVNMRCAYDYAESMLIGIFCHDSLSSMFTVERAQALLAPKFVPGAPPCPITVKLLHYKDTHYPEYGKRQNTTPT</sequence>
<feature type="coiled-coil region" evidence="1">
    <location>
        <begin position="8"/>
        <end position="56"/>
    </location>
</feature>
<accession>A0AAV7WY97</accession>
<dbReference type="AlphaFoldDB" id="A0AAV7WY97"/>
<name>A0AAV7WY97_PLEWA</name>
<dbReference type="Proteomes" id="UP001066276">
    <property type="component" value="Chromosome 1_1"/>
</dbReference>
<keyword evidence="3" id="KW-1185">Reference proteome</keyword>
<evidence type="ECO:0000256" key="1">
    <source>
        <dbReference type="SAM" id="Coils"/>
    </source>
</evidence>
<reference evidence="2" key="1">
    <citation type="journal article" date="2022" name="bioRxiv">
        <title>Sequencing and chromosome-scale assembly of the giantPleurodeles waltlgenome.</title>
        <authorList>
            <person name="Brown T."/>
            <person name="Elewa A."/>
            <person name="Iarovenko S."/>
            <person name="Subramanian E."/>
            <person name="Araus A.J."/>
            <person name="Petzold A."/>
            <person name="Susuki M."/>
            <person name="Suzuki K.-i.T."/>
            <person name="Hayashi T."/>
            <person name="Toyoda A."/>
            <person name="Oliveira C."/>
            <person name="Osipova E."/>
            <person name="Leigh N.D."/>
            <person name="Simon A."/>
            <person name="Yun M.H."/>
        </authorList>
    </citation>
    <scope>NUCLEOTIDE SEQUENCE</scope>
    <source>
        <strain evidence="2">20211129_DDA</strain>
        <tissue evidence="2">Liver</tissue>
    </source>
</reference>
<evidence type="ECO:0000313" key="2">
    <source>
        <dbReference type="EMBL" id="KAJ1217992.1"/>
    </source>
</evidence>
<dbReference type="Gene3D" id="3.30.70.1820">
    <property type="entry name" value="L1 transposable element, RRM domain"/>
    <property type="match status" value="1"/>
</dbReference>
<organism evidence="2 3">
    <name type="scientific">Pleurodeles waltl</name>
    <name type="common">Iberian ribbed newt</name>
    <dbReference type="NCBI Taxonomy" id="8319"/>
    <lineage>
        <taxon>Eukaryota</taxon>
        <taxon>Metazoa</taxon>
        <taxon>Chordata</taxon>
        <taxon>Craniata</taxon>
        <taxon>Vertebrata</taxon>
        <taxon>Euteleostomi</taxon>
        <taxon>Amphibia</taxon>
        <taxon>Batrachia</taxon>
        <taxon>Caudata</taxon>
        <taxon>Salamandroidea</taxon>
        <taxon>Salamandridae</taxon>
        <taxon>Pleurodelinae</taxon>
        <taxon>Pleurodeles</taxon>
    </lineage>
</organism>
<dbReference type="EMBL" id="JANPWB010000001">
    <property type="protein sequence ID" value="KAJ1217992.1"/>
    <property type="molecule type" value="Genomic_DNA"/>
</dbReference>
<evidence type="ECO:0000313" key="3">
    <source>
        <dbReference type="Proteomes" id="UP001066276"/>
    </source>
</evidence>